<gene>
    <name evidence="1" type="primary">SMU1_1</name>
    <name evidence="1" type="ORF">IWQ57_001478</name>
</gene>
<evidence type="ECO:0000313" key="1">
    <source>
        <dbReference type="EMBL" id="KAJ2773065.1"/>
    </source>
</evidence>
<proteinExistence type="predicted"/>
<evidence type="ECO:0000313" key="2">
    <source>
        <dbReference type="Proteomes" id="UP001140234"/>
    </source>
</evidence>
<organism evidence="1 2">
    <name type="scientific">Coemansia nantahalensis</name>
    <dbReference type="NCBI Taxonomy" id="2789366"/>
    <lineage>
        <taxon>Eukaryota</taxon>
        <taxon>Fungi</taxon>
        <taxon>Fungi incertae sedis</taxon>
        <taxon>Zoopagomycota</taxon>
        <taxon>Kickxellomycotina</taxon>
        <taxon>Kickxellomycetes</taxon>
        <taxon>Kickxellales</taxon>
        <taxon>Kickxellaceae</taxon>
        <taxon>Coemansia</taxon>
    </lineage>
</organism>
<protein>
    <submittedName>
        <fullName evidence="1">Serine/threonine-protein kinase smu1</fullName>
    </submittedName>
</protein>
<reference evidence="1" key="1">
    <citation type="submission" date="2022-07" db="EMBL/GenBank/DDBJ databases">
        <title>Phylogenomic reconstructions and comparative analyses of Kickxellomycotina fungi.</title>
        <authorList>
            <person name="Reynolds N.K."/>
            <person name="Stajich J.E."/>
            <person name="Barry K."/>
            <person name="Grigoriev I.V."/>
            <person name="Crous P."/>
            <person name="Smith M.E."/>
        </authorList>
    </citation>
    <scope>NUCLEOTIDE SEQUENCE</scope>
    <source>
        <strain evidence="1">CBS 109366</strain>
    </source>
</reference>
<accession>A0ACC1K4F1</accession>
<sequence length="348" mass="37701">MDIEATDVVRLIAQFLKEHRLQASLAVLQRETGVSLCTVDNMDSFKADIVGGRWDAVLASVEQAQVPHDKRVALYEQIVVELAEQRDFGPARALLQQTEPMELLRTTQPDRYLALERLLSRTSFDPQHAYGGSREARRRAIAEELAGEVRSAPPSRLLTLLGQAVAWQQQQGLVPEGAPLDLLFGRAQAAAPGEDKVPCRQLATIKFAKKQHPNCVAFSPCGAYLATGSTDGFVELWSTVSWKVAAELEYQAKSALLMMEDAVTCLAFSPKSDLVCAGSQGGRVSVWRVATGACVKRFTVASSHAVSCAAFSKDGSQVLVGFGSALRIYGLHSGSMLKEFQGHTAPVT</sequence>
<name>A0ACC1K4F1_9FUNG</name>
<keyword evidence="2" id="KW-1185">Reference proteome</keyword>
<comment type="caution">
    <text evidence="1">The sequence shown here is derived from an EMBL/GenBank/DDBJ whole genome shotgun (WGS) entry which is preliminary data.</text>
</comment>
<keyword evidence="1" id="KW-0418">Kinase</keyword>
<dbReference type="Proteomes" id="UP001140234">
    <property type="component" value="Unassembled WGS sequence"/>
</dbReference>
<feature type="non-terminal residue" evidence="1">
    <location>
        <position position="348"/>
    </location>
</feature>
<dbReference type="EMBL" id="JANBUJ010000277">
    <property type="protein sequence ID" value="KAJ2773065.1"/>
    <property type="molecule type" value="Genomic_DNA"/>
</dbReference>
<keyword evidence="1" id="KW-0808">Transferase</keyword>